<evidence type="ECO:0000256" key="16">
    <source>
        <dbReference type="NCBIfam" id="TIGR00560"/>
    </source>
</evidence>
<sequence>MTIPNILTVIRLLMVGVFYWLFQSGEWIWACVVFVVAGITDLLDGYIARKYNMISNFGKLMDPLADKLMVLTAIFCLWSAHLVPTAVIIIIVVKELAMIAGASFIFGKRKKVVYANWVGKIATACTFAAIVLLFLDQWVRPVGSIVLYIGVTFQVLALVQYAALNLFGWQPKHGKLKISAPMNDREVDK</sequence>
<keyword evidence="7" id="KW-0444">Lipid biosynthesis</keyword>
<evidence type="ECO:0000256" key="11">
    <source>
        <dbReference type="ARBA" id="ARBA00023098"/>
    </source>
</evidence>
<comment type="caution">
    <text evidence="19">The sequence shown here is derived from an EMBL/GenBank/DDBJ whole genome shotgun (WGS) entry which is preliminary data.</text>
</comment>
<dbReference type="Pfam" id="PF01066">
    <property type="entry name" value="CDP-OH_P_transf"/>
    <property type="match status" value="1"/>
</dbReference>
<evidence type="ECO:0000256" key="10">
    <source>
        <dbReference type="ARBA" id="ARBA00022989"/>
    </source>
</evidence>
<dbReference type="EC" id="2.7.8.5" evidence="5 16"/>
<dbReference type="Proteomes" id="UP000654279">
    <property type="component" value="Unassembled WGS sequence"/>
</dbReference>
<evidence type="ECO:0000256" key="13">
    <source>
        <dbReference type="ARBA" id="ARBA00023209"/>
    </source>
</evidence>
<evidence type="ECO:0000256" key="17">
    <source>
        <dbReference type="RuleBase" id="RU003750"/>
    </source>
</evidence>
<name>A0A926D400_9FIRM</name>
<evidence type="ECO:0000256" key="9">
    <source>
        <dbReference type="ARBA" id="ARBA00022692"/>
    </source>
</evidence>
<keyword evidence="12 18" id="KW-0472">Membrane</keyword>
<dbReference type="GO" id="GO:0046474">
    <property type="term" value="P:glycerophospholipid biosynthetic process"/>
    <property type="evidence" value="ECO:0007669"/>
    <property type="project" value="TreeGrafter"/>
</dbReference>
<dbReference type="InterPro" id="IPR048254">
    <property type="entry name" value="CDP_ALCOHOL_P_TRANSF_CS"/>
</dbReference>
<feature type="transmembrane region" description="Helical" evidence="18">
    <location>
        <begin position="147"/>
        <end position="167"/>
    </location>
</feature>
<evidence type="ECO:0000256" key="1">
    <source>
        <dbReference type="ARBA" id="ARBA00003973"/>
    </source>
</evidence>
<dbReference type="PANTHER" id="PTHR14269:SF62">
    <property type="entry name" value="CDP-DIACYLGLYCEROL--GLYCEROL-3-PHOSPHATE 3-PHOSPHATIDYLTRANSFERASE 1, CHLOROPLASTIC"/>
    <property type="match status" value="1"/>
</dbReference>
<comment type="pathway">
    <text evidence="3">Phospholipid metabolism; phosphatidylglycerol biosynthesis; phosphatidylglycerol from CDP-diacylglycerol: step 1/2.</text>
</comment>
<evidence type="ECO:0000256" key="4">
    <source>
        <dbReference type="ARBA" id="ARBA00010441"/>
    </source>
</evidence>
<evidence type="ECO:0000256" key="14">
    <source>
        <dbReference type="ARBA" id="ARBA00023264"/>
    </source>
</evidence>
<dbReference type="InterPro" id="IPR004570">
    <property type="entry name" value="Phosphatidylglycerol_P_synth"/>
</dbReference>
<evidence type="ECO:0000313" key="19">
    <source>
        <dbReference type="EMBL" id="MBC8529935.1"/>
    </source>
</evidence>
<evidence type="ECO:0000256" key="6">
    <source>
        <dbReference type="ARBA" id="ARBA00014944"/>
    </source>
</evidence>
<proteinExistence type="inferred from homology"/>
<dbReference type="NCBIfam" id="TIGR00560">
    <property type="entry name" value="pgsA"/>
    <property type="match status" value="1"/>
</dbReference>
<dbReference type="RefSeq" id="WP_249285715.1">
    <property type="nucleotide sequence ID" value="NZ_JACRSO010000005.1"/>
</dbReference>
<keyword evidence="14" id="KW-1208">Phospholipid metabolism</keyword>
<evidence type="ECO:0000256" key="7">
    <source>
        <dbReference type="ARBA" id="ARBA00022516"/>
    </source>
</evidence>
<keyword evidence="10 18" id="KW-1133">Transmembrane helix</keyword>
<accession>A0A926D400</accession>
<protein>
    <recommendedName>
        <fullName evidence="6 16">CDP-diacylglycerol--glycerol-3-phosphate 3-phosphatidyltransferase</fullName>
        <ecNumber evidence="5 16">2.7.8.5</ecNumber>
    </recommendedName>
</protein>
<dbReference type="AlphaFoldDB" id="A0A926D400"/>
<dbReference type="GO" id="GO:0008444">
    <property type="term" value="F:CDP-diacylglycerol-glycerol-3-phosphate 3-phosphatidyltransferase activity"/>
    <property type="evidence" value="ECO:0007669"/>
    <property type="project" value="UniProtKB-UniRule"/>
</dbReference>
<dbReference type="GO" id="GO:0016020">
    <property type="term" value="C:membrane"/>
    <property type="evidence" value="ECO:0007669"/>
    <property type="project" value="UniProtKB-SubCell"/>
</dbReference>
<feature type="transmembrane region" description="Helical" evidence="18">
    <location>
        <begin position="114"/>
        <end position="135"/>
    </location>
</feature>
<evidence type="ECO:0000313" key="20">
    <source>
        <dbReference type="Proteomes" id="UP000654279"/>
    </source>
</evidence>
<gene>
    <name evidence="19" type="primary">pgsA</name>
    <name evidence="19" type="ORF">H8699_10895</name>
</gene>
<evidence type="ECO:0000256" key="8">
    <source>
        <dbReference type="ARBA" id="ARBA00022679"/>
    </source>
</evidence>
<dbReference type="PIRSF" id="PIRSF000847">
    <property type="entry name" value="Phos_ph_gly_syn"/>
    <property type="match status" value="1"/>
</dbReference>
<dbReference type="EMBL" id="JACRSO010000005">
    <property type="protein sequence ID" value="MBC8529935.1"/>
    <property type="molecule type" value="Genomic_DNA"/>
</dbReference>
<keyword evidence="20" id="KW-1185">Reference proteome</keyword>
<dbReference type="InterPro" id="IPR000462">
    <property type="entry name" value="CDP-OH_P_trans"/>
</dbReference>
<feature type="transmembrane region" description="Helical" evidence="18">
    <location>
        <begin position="68"/>
        <end position="93"/>
    </location>
</feature>
<comment type="similarity">
    <text evidence="4 17">Belongs to the CDP-alcohol phosphatidyltransferase class-I family.</text>
</comment>
<evidence type="ECO:0000256" key="2">
    <source>
        <dbReference type="ARBA" id="ARBA00004141"/>
    </source>
</evidence>
<keyword evidence="13" id="KW-0594">Phospholipid biosynthesis</keyword>
<keyword evidence="11" id="KW-0443">Lipid metabolism</keyword>
<dbReference type="PROSITE" id="PS00379">
    <property type="entry name" value="CDP_ALCOHOL_P_TRANSF"/>
    <property type="match status" value="1"/>
</dbReference>
<feature type="transmembrane region" description="Helical" evidence="18">
    <location>
        <begin position="27"/>
        <end position="48"/>
    </location>
</feature>
<evidence type="ECO:0000256" key="3">
    <source>
        <dbReference type="ARBA" id="ARBA00005042"/>
    </source>
</evidence>
<organism evidence="19 20">
    <name type="scientific">Luoshenia tenuis</name>
    <dbReference type="NCBI Taxonomy" id="2763654"/>
    <lineage>
        <taxon>Bacteria</taxon>
        <taxon>Bacillati</taxon>
        <taxon>Bacillota</taxon>
        <taxon>Clostridia</taxon>
        <taxon>Christensenellales</taxon>
        <taxon>Christensenellaceae</taxon>
        <taxon>Luoshenia</taxon>
    </lineage>
</organism>
<comment type="catalytic activity">
    <reaction evidence="15">
        <text>a CDP-1,2-diacyl-sn-glycerol + sn-glycerol 3-phosphate = a 1,2-diacyl-sn-glycero-3-phospho-(1'-sn-glycero-3'-phosphate) + CMP + H(+)</text>
        <dbReference type="Rhea" id="RHEA:12593"/>
        <dbReference type="ChEBI" id="CHEBI:15378"/>
        <dbReference type="ChEBI" id="CHEBI:57597"/>
        <dbReference type="ChEBI" id="CHEBI:58332"/>
        <dbReference type="ChEBI" id="CHEBI:60110"/>
        <dbReference type="ChEBI" id="CHEBI:60377"/>
        <dbReference type="EC" id="2.7.8.5"/>
    </reaction>
</comment>
<dbReference type="Gene3D" id="1.20.120.1760">
    <property type="match status" value="1"/>
</dbReference>
<reference evidence="19" key="1">
    <citation type="submission" date="2020-08" db="EMBL/GenBank/DDBJ databases">
        <title>Genome public.</title>
        <authorList>
            <person name="Liu C."/>
            <person name="Sun Q."/>
        </authorList>
    </citation>
    <scope>NUCLEOTIDE SEQUENCE</scope>
    <source>
        <strain evidence="19">NSJ-44</strain>
    </source>
</reference>
<evidence type="ECO:0000256" key="15">
    <source>
        <dbReference type="ARBA" id="ARBA00048586"/>
    </source>
</evidence>
<comment type="function">
    <text evidence="1">This protein catalyzes the committed step to the synthesis of the acidic phospholipids.</text>
</comment>
<dbReference type="InterPro" id="IPR043130">
    <property type="entry name" value="CDP-OH_PTrfase_TM_dom"/>
</dbReference>
<keyword evidence="9 18" id="KW-0812">Transmembrane</keyword>
<comment type="subcellular location">
    <subcellularLocation>
        <location evidence="2">Membrane</location>
        <topology evidence="2">Multi-pass membrane protein</topology>
    </subcellularLocation>
</comment>
<evidence type="ECO:0000256" key="12">
    <source>
        <dbReference type="ARBA" id="ARBA00023136"/>
    </source>
</evidence>
<dbReference type="InterPro" id="IPR050324">
    <property type="entry name" value="CDP-alcohol_PTase-I"/>
</dbReference>
<evidence type="ECO:0000256" key="18">
    <source>
        <dbReference type="SAM" id="Phobius"/>
    </source>
</evidence>
<keyword evidence="8 17" id="KW-0808">Transferase</keyword>
<evidence type="ECO:0000256" key="5">
    <source>
        <dbReference type="ARBA" id="ARBA00013170"/>
    </source>
</evidence>
<dbReference type="PANTHER" id="PTHR14269">
    <property type="entry name" value="CDP-DIACYLGLYCEROL--GLYCEROL-3-PHOSPHATE 3-PHOSPHATIDYLTRANSFERASE-RELATED"/>
    <property type="match status" value="1"/>
</dbReference>